<name>A0A1D2N3Y5_ORCCI</name>
<dbReference type="AlphaFoldDB" id="A0A1D2N3Y5"/>
<evidence type="ECO:0000313" key="3">
    <source>
        <dbReference type="Proteomes" id="UP000094527"/>
    </source>
</evidence>
<comment type="caution">
    <text evidence="2">The sequence shown here is derived from an EMBL/GenBank/DDBJ whole genome shotgun (WGS) entry which is preliminary data.</text>
</comment>
<feature type="region of interest" description="Disordered" evidence="1">
    <location>
        <begin position="192"/>
        <end position="261"/>
    </location>
</feature>
<reference evidence="2 3" key="1">
    <citation type="journal article" date="2016" name="Genome Biol. Evol.">
        <title>Gene Family Evolution Reflects Adaptation to Soil Environmental Stressors in the Genome of the Collembolan Orchesella cincta.</title>
        <authorList>
            <person name="Faddeeva-Vakhrusheva A."/>
            <person name="Derks M.F."/>
            <person name="Anvar S.Y."/>
            <person name="Agamennone V."/>
            <person name="Suring W."/>
            <person name="Smit S."/>
            <person name="van Straalen N.M."/>
            <person name="Roelofs D."/>
        </authorList>
    </citation>
    <scope>NUCLEOTIDE SEQUENCE [LARGE SCALE GENOMIC DNA]</scope>
    <source>
        <tissue evidence="2">Mixed pool</tissue>
    </source>
</reference>
<feature type="region of interest" description="Disordered" evidence="1">
    <location>
        <begin position="23"/>
        <end position="92"/>
    </location>
</feature>
<evidence type="ECO:0000256" key="1">
    <source>
        <dbReference type="SAM" id="MobiDB-lite"/>
    </source>
</evidence>
<sequence>MRLEEIQMRISVLSQWSRARAMATSGTQTPQSFVRGTWPSSERLQQNGSNTDRERAGNEQLQVANAPTPSSSSSINSAGGGSSSSADPRFSRRRPYSRIARLVRNDIEDISDDEVLVSVPTRMSRLSDPSSMEQERARTERSDIPNREAGRGGSIRHHFDHWVLRSNPSNPVVHRYRPSAVLELAGSARTRAPPVNRYSGDNAEHAPVELPSGGGGESTRPRLHFPRGGSSRAAAGPVGGGHSNDGNNNNVGNGNEDQHADGAARFYPGYIPEILITPRTRPPTYFTMDAATTAFLSSRIQKWDFSEFLIPDITKRDEFVVVRECSLHSDACLDVSADSEFLAVLQPSDNGSYSSVGIYSLRDESLGVVLNVYHFDQNTVSVSISPSCDYMIVAYAGRGPLYRFVHPSRNIGKILSLTRDDEGLKLVPVKDLYADGQVAFMSINCMHWVPVAGYGIIYGTNTGDLVLLS</sequence>
<dbReference type="PANTHER" id="PTHR22874:SF1">
    <property type="entry name" value="ACTIVATING MOLECULE IN BECN1-REGULATED AUTOPHAGY PROTEIN 1"/>
    <property type="match status" value="1"/>
</dbReference>
<organism evidence="2 3">
    <name type="scientific">Orchesella cincta</name>
    <name type="common">Springtail</name>
    <name type="synonym">Podura cincta</name>
    <dbReference type="NCBI Taxonomy" id="48709"/>
    <lineage>
        <taxon>Eukaryota</taxon>
        <taxon>Metazoa</taxon>
        <taxon>Ecdysozoa</taxon>
        <taxon>Arthropoda</taxon>
        <taxon>Hexapoda</taxon>
        <taxon>Collembola</taxon>
        <taxon>Entomobryomorpha</taxon>
        <taxon>Entomobryoidea</taxon>
        <taxon>Orchesellidae</taxon>
        <taxon>Orchesellinae</taxon>
        <taxon>Orchesella</taxon>
    </lineage>
</organism>
<dbReference type="GO" id="GO:0000045">
    <property type="term" value="P:autophagosome assembly"/>
    <property type="evidence" value="ECO:0007669"/>
    <property type="project" value="TreeGrafter"/>
</dbReference>
<dbReference type="InterPro" id="IPR052596">
    <property type="entry name" value="AMBRA1_autophagy"/>
</dbReference>
<dbReference type="GO" id="GO:0000423">
    <property type="term" value="P:mitophagy"/>
    <property type="evidence" value="ECO:0007669"/>
    <property type="project" value="TreeGrafter"/>
</dbReference>
<gene>
    <name evidence="2" type="ORF">Ocin01_06912</name>
</gene>
<dbReference type="Proteomes" id="UP000094527">
    <property type="component" value="Unassembled WGS sequence"/>
</dbReference>
<dbReference type="GO" id="GO:1990756">
    <property type="term" value="F:ubiquitin-like ligase-substrate adaptor activity"/>
    <property type="evidence" value="ECO:0007669"/>
    <property type="project" value="TreeGrafter"/>
</dbReference>
<feature type="compositionally biased region" description="Polar residues" evidence="1">
    <location>
        <begin position="24"/>
        <end position="50"/>
    </location>
</feature>
<feature type="compositionally biased region" description="Low complexity" evidence="1">
    <location>
        <begin position="244"/>
        <end position="255"/>
    </location>
</feature>
<dbReference type="EMBL" id="LJIJ01000256">
    <property type="protein sequence ID" value="ODM99774.1"/>
    <property type="molecule type" value="Genomic_DNA"/>
</dbReference>
<keyword evidence="3" id="KW-1185">Reference proteome</keyword>
<protein>
    <submittedName>
        <fullName evidence="2">Activating molecule in BECN1-regulated autophagy protein 1</fullName>
    </submittedName>
</protein>
<dbReference type="OrthoDB" id="6363363at2759"/>
<dbReference type="STRING" id="48709.A0A1D2N3Y5"/>
<dbReference type="PANTHER" id="PTHR22874">
    <property type="entry name" value="ACTIVATING MOLECULE IN BECN1-REGULATED AUTOPHAGY PROTEIN 1"/>
    <property type="match status" value="1"/>
</dbReference>
<feature type="region of interest" description="Disordered" evidence="1">
    <location>
        <begin position="121"/>
        <end position="153"/>
    </location>
</feature>
<feature type="compositionally biased region" description="Polar residues" evidence="1">
    <location>
        <begin position="59"/>
        <end position="69"/>
    </location>
</feature>
<accession>A0A1D2N3Y5</accession>
<dbReference type="GO" id="GO:0080008">
    <property type="term" value="C:Cul4-RING E3 ubiquitin ligase complex"/>
    <property type="evidence" value="ECO:0007669"/>
    <property type="project" value="TreeGrafter"/>
</dbReference>
<dbReference type="SUPFAM" id="SSF69322">
    <property type="entry name" value="Tricorn protease domain 2"/>
    <property type="match status" value="1"/>
</dbReference>
<proteinExistence type="predicted"/>
<evidence type="ECO:0000313" key="2">
    <source>
        <dbReference type="EMBL" id="ODM99774.1"/>
    </source>
</evidence>
<feature type="compositionally biased region" description="Basic and acidic residues" evidence="1">
    <location>
        <begin position="133"/>
        <end position="150"/>
    </location>
</feature>